<dbReference type="EMBL" id="UYJE01009498">
    <property type="protein sequence ID" value="VDI74052.1"/>
    <property type="molecule type" value="Genomic_DNA"/>
</dbReference>
<dbReference type="PANTHER" id="PTHR11161">
    <property type="entry name" value="O-ACYLTRANSFERASE"/>
    <property type="match status" value="1"/>
</dbReference>
<evidence type="ECO:0000313" key="5">
    <source>
        <dbReference type="Proteomes" id="UP000596742"/>
    </source>
</evidence>
<feature type="domain" description="Nose resistant-to-fluoxetine protein N-terminal" evidence="3">
    <location>
        <begin position="112"/>
        <end position="221"/>
    </location>
</feature>
<feature type="transmembrane region" description="Helical" evidence="1">
    <location>
        <begin position="458"/>
        <end position="478"/>
    </location>
</feature>
<dbReference type="Pfam" id="PF01757">
    <property type="entry name" value="Acyl_transf_3"/>
    <property type="match status" value="1"/>
</dbReference>
<dbReference type="InterPro" id="IPR052728">
    <property type="entry name" value="O2_lipid_transport_reg"/>
</dbReference>
<keyword evidence="1" id="KW-0472">Membrane</keyword>
<dbReference type="PANTHER" id="PTHR11161:SF0">
    <property type="entry name" value="O-ACYLTRANSFERASE LIKE PROTEIN"/>
    <property type="match status" value="1"/>
</dbReference>
<feature type="transmembrane region" description="Helical" evidence="1">
    <location>
        <begin position="645"/>
        <end position="661"/>
    </location>
</feature>
<feature type="transmembrane region" description="Helical" evidence="1">
    <location>
        <begin position="673"/>
        <end position="694"/>
    </location>
</feature>
<feature type="transmembrane region" description="Helical" evidence="1">
    <location>
        <begin position="563"/>
        <end position="584"/>
    </location>
</feature>
<dbReference type="Pfam" id="PF20146">
    <property type="entry name" value="NRF"/>
    <property type="match status" value="1"/>
</dbReference>
<evidence type="ECO:0000256" key="2">
    <source>
        <dbReference type="SAM" id="SignalP"/>
    </source>
</evidence>
<sequence length="822" mass="92503">MTDYYKFCLLILAPFSAYVSAGEENLIWRNTYHQFGYGLKYQPESQQKTVEYNDAIDLLLRNGIKSLLMKKSQYLTGDFAGKKSQYVAGDFTVKKSQYLKGDFAMDPNMTVSAVCMNDTLTMIQDIINGTTYAFDMLDSDGKPGSGIKHGNLIWTGNHPQCKQARGPGFNGQMCSVVTNAGYSQLNLHLSFGACLPDSCSQTDVGLIVWDALNVTDAQLKVLIYPIGVSCPQDLKYARKDIVAIVVSSIIAFAVVMGTLADIVYIYLDNSGDKDNIQGRSDSPPNYNSIPASSVNDTTERLGLLSNIPKNEVLYGENPQSSCNSVLKQILLSFSLITNTRKLLNTSTASGSLTAINGMRVLSMWWVILGHVYGFLPFLSLGGSVPKQILIAFSLITNTRKLLSTSTSSGNLTAINGMRVISMWWVILGHTYVFNIGLLDNVLDFVELLKRFSFQGIMNATYSVDTFFFMSGLLVAYTVMKKLRDGANINWAMFYIHRFWRLTPVYAFAILIWTTLYKHWIWNGTFAMSMRQTDPCDDYWWTNIIYINNFHPNYGNLNKQCMGWGWYLANDMQFYILSPLFLILLHKMKYVGHGAMLFFLTGCLTSRMITADYYGMRLPGINTPLNHTHEAWADSSPLYNKPYTRIAPYLVGMWLGYLLVINSNRVRLGKLKLLVGWCVAITIGISIIYGLYGFYKDFPVTHLGNKSESIIYIGCTRFGWSIALAWVIFVCATGNGGPVNTFLSWKVWAPLGRLTYCAYIVHPAVIFYFGLTMEKTLHYTDLVFVQQYISLVVVSYGVAFVLSMTVEAPMLGLEKVLFKRWLK</sequence>
<dbReference type="AlphaFoldDB" id="A0A8B6H643"/>
<evidence type="ECO:0000259" key="3">
    <source>
        <dbReference type="SMART" id="SM00703"/>
    </source>
</evidence>
<dbReference type="OrthoDB" id="207378at2759"/>
<feature type="transmembrane region" description="Helical" evidence="1">
    <location>
        <begin position="416"/>
        <end position="438"/>
    </location>
</feature>
<feature type="transmembrane region" description="Helical" evidence="1">
    <location>
        <begin position="498"/>
        <end position="519"/>
    </location>
</feature>
<dbReference type="InterPro" id="IPR006621">
    <property type="entry name" value="Nose-resist-to-fluoxetine_N"/>
</dbReference>
<feature type="transmembrane region" description="Helical" evidence="1">
    <location>
        <begin position="241"/>
        <end position="267"/>
    </location>
</feature>
<feature type="signal peptide" evidence="2">
    <location>
        <begin position="1"/>
        <end position="21"/>
    </location>
</feature>
<name>A0A8B6H643_MYTGA</name>
<gene>
    <name evidence="4" type="ORF">MGAL_10B001186</name>
</gene>
<evidence type="ECO:0000313" key="4">
    <source>
        <dbReference type="EMBL" id="VDI74052.1"/>
    </source>
</evidence>
<organism evidence="4 5">
    <name type="scientific">Mytilus galloprovincialis</name>
    <name type="common">Mediterranean mussel</name>
    <dbReference type="NCBI Taxonomy" id="29158"/>
    <lineage>
        <taxon>Eukaryota</taxon>
        <taxon>Metazoa</taxon>
        <taxon>Spiralia</taxon>
        <taxon>Lophotrochozoa</taxon>
        <taxon>Mollusca</taxon>
        <taxon>Bivalvia</taxon>
        <taxon>Autobranchia</taxon>
        <taxon>Pteriomorphia</taxon>
        <taxon>Mytilida</taxon>
        <taxon>Mytiloidea</taxon>
        <taxon>Mytilidae</taxon>
        <taxon>Mytilinae</taxon>
        <taxon>Mytilus</taxon>
    </lineage>
</organism>
<proteinExistence type="predicted"/>
<dbReference type="GO" id="GO:0016747">
    <property type="term" value="F:acyltransferase activity, transferring groups other than amino-acyl groups"/>
    <property type="evidence" value="ECO:0007669"/>
    <property type="project" value="InterPro"/>
</dbReference>
<keyword evidence="1" id="KW-0812">Transmembrane</keyword>
<evidence type="ECO:0000256" key="1">
    <source>
        <dbReference type="SAM" id="Phobius"/>
    </source>
</evidence>
<feature type="chain" id="PRO_5032323918" description="Nose resistant-to-fluoxetine protein N-terminal domain-containing protein" evidence="2">
    <location>
        <begin position="22"/>
        <end position="822"/>
    </location>
</feature>
<dbReference type="InterPro" id="IPR002656">
    <property type="entry name" value="Acyl_transf_3_dom"/>
</dbReference>
<dbReference type="SMART" id="SM00703">
    <property type="entry name" value="NRF"/>
    <property type="match status" value="1"/>
</dbReference>
<feature type="transmembrane region" description="Helical" evidence="1">
    <location>
        <begin position="790"/>
        <end position="812"/>
    </location>
</feature>
<reference evidence="4" key="1">
    <citation type="submission" date="2018-11" db="EMBL/GenBank/DDBJ databases">
        <authorList>
            <person name="Alioto T."/>
            <person name="Alioto T."/>
        </authorList>
    </citation>
    <scope>NUCLEOTIDE SEQUENCE</scope>
</reference>
<feature type="transmembrane region" description="Helical" evidence="1">
    <location>
        <begin position="752"/>
        <end position="770"/>
    </location>
</feature>
<keyword evidence="5" id="KW-1185">Reference proteome</keyword>
<accession>A0A8B6H643</accession>
<feature type="transmembrane region" description="Helical" evidence="1">
    <location>
        <begin position="596"/>
        <end position="615"/>
    </location>
</feature>
<comment type="caution">
    <text evidence="4">The sequence shown here is derived from an EMBL/GenBank/DDBJ whole genome shotgun (WGS) entry which is preliminary data.</text>
</comment>
<protein>
    <recommendedName>
        <fullName evidence="3">Nose resistant-to-fluoxetine protein N-terminal domain-containing protein</fullName>
    </recommendedName>
</protein>
<keyword evidence="1" id="KW-1133">Transmembrane helix</keyword>
<keyword evidence="2" id="KW-0732">Signal</keyword>
<dbReference type="Proteomes" id="UP000596742">
    <property type="component" value="Unassembled WGS sequence"/>
</dbReference>